<evidence type="ECO:0000256" key="1">
    <source>
        <dbReference type="ARBA" id="ARBA00004300"/>
    </source>
</evidence>
<organism evidence="11 12">
    <name type="scientific">Rotaria sordida</name>
    <dbReference type="NCBI Taxonomy" id="392033"/>
    <lineage>
        <taxon>Eukaryota</taxon>
        <taxon>Metazoa</taxon>
        <taxon>Spiralia</taxon>
        <taxon>Gnathifera</taxon>
        <taxon>Rotifera</taxon>
        <taxon>Eurotatoria</taxon>
        <taxon>Bdelloidea</taxon>
        <taxon>Philodinida</taxon>
        <taxon>Philodinidae</taxon>
        <taxon>Rotaria</taxon>
    </lineage>
</organism>
<evidence type="ECO:0000256" key="9">
    <source>
        <dbReference type="SAM" id="Coils"/>
    </source>
</evidence>
<dbReference type="GO" id="GO:0070507">
    <property type="term" value="P:regulation of microtubule cytoskeleton organization"/>
    <property type="evidence" value="ECO:0007669"/>
    <property type="project" value="InterPro"/>
</dbReference>
<evidence type="ECO:0000256" key="3">
    <source>
        <dbReference type="ARBA" id="ARBA00018408"/>
    </source>
</evidence>
<dbReference type="PANTHER" id="PTHR14594">
    <property type="entry name" value="CENTROSOMAL PROTEIN OF 70 KDA"/>
    <property type="match status" value="1"/>
</dbReference>
<evidence type="ECO:0000256" key="5">
    <source>
        <dbReference type="ARBA" id="ARBA00022803"/>
    </source>
</evidence>
<dbReference type="GO" id="GO:0005813">
    <property type="term" value="C:centrosome"/>
    <property type="evidence" value="ECO:0007669"/>
    <property type="project" value="UniProtKB-SubCell"/>
</dbReference>
<sequence length="545" mass="62696">MRSNINYHQQNQAGIVASRRRLPFDSTSTRMSSSTASKHIVPNTLRYPQSNNQDEGDGDVKMFDETIPDNGLDGIDRRKNTLTNGRHSSMNNYNNKKDIGGPMIQELIQSNMDLKKEIRDIRRQLKHNNGTNKQRIDRVMTRTSSSNKVNVVDDDACSFVPPEHDYYNDHSATMSKLQQYKTEATVYKQQLDTCQETIAHLRKTVDSMEKRIEQLRTIEHRQMTNAPDQNENYTTTTNYNNNNNTDHRFIHELFHLCIKYAPRSSKLKTTVPSHQDMKTFIRQTFNDFITKPSQSKISANKNHDIGHFVCKCSDRIHTEHRPTYQYCLSIVEQCQSLFDITCFTQLPTALNELYYRYGELANFKRSIASTLGVLENSRLVSCPKLIKTLQQTLDDAKSNELITFKKMAKINDMNEAISKIRSYDDFVPYYHQFIEQMANLLEVSKGDEIMPAIKTLKLLAHGESDRPDTSNQRPDTSIQRPRSLLRTSSLNIHNNLHEKNLIHSKSLRILSSKSNIGESNINQFHSSGKHLDDSEQHAGTEDGDS</sequence>
<dbReference type="GO" id="GO:0060271">
    <property type="term" value="P:cilium assembly"/>
    <property type="evidence" value="ECO:0007669"/>
    <property type="project" value="InterPro"/>
</dbReference>
<feature type="region of interest" description="Disordered" evidence="10">
    <location>
        <begin position="66"/>
        <end position="98"/>
    </location>
</feature>
<evidence type="ECO:0000256" key="8">
    <source>
        <dbReference type="ARBA" id="ARBA00025273"/>
    </source>
</evidence>
<proteinExistence type="predicted"/>
<reference evidence="11" key="1">
    <citation type="submission" date="2021-02" db="EMBL/GenBank/DDBJ databases">
        <authorList>
            <person name="Nowell W R."/>
        </authorList>
    </citation>
    <scope>NUCLEOTIDE SEQUENCE</scope>
</reference>
<evidence type="ECO:0000256" key="4">
    <source>
        <dbReference type="ARBA" id="ARBA00022490"/>
    </source>
</evidence>
<keyword evidence="4" id="KW-0963">Cytoplasm</keyword>
<feature type="compositionally biased region" description="Basic and acidic residues" evidence="10">
    <location>
        <begin position="529"/>
        <end position="545"/>
    </location>
</feature>
<comment type="caution">
    <text evidence="11">The sequence shown here is derived from an EMBL/GenBank/DDBJ whole genome shotgun (WGS) entry which is preliminary data.</text>
</comment>
<accession>A0A813SVD6</accession>
<evidence type="ECO:0000256" key="10">
    <source>
        <dbReference type="SAM" id="MobiDB-lite"/>
    </source>
</evidence>
<comment type="subcellular location">
    <subcellularLocation>
        <location evidence="1">Cytoplasm</location>
        <location evidence="1">Cytoskeleton</location>
        <location evidence="1">Microtubule organizing center</location>
        <location evidence="1">Centrosome</location>
    </subcellularLocation>
</comment>
<evidence type="ECO:0000256" key="7">
    <source>
        <dbReference type="ARBA" id="ARBA00023212"/>
    </source>
</evidence>
<feature type="coiled-coil region" evidence="9">
    <location>
        <begin position="177"/>
        <end position="218"/>
    </location>
</feature>
<evidence type="ECO:0000256" key="6">
    <source>
        <dbReference type="ARBA" id="ARBA00023054"/>
    </source>
</evidence>
<feature type="region of interest" description="Disordered" evidence="10">
    <location>
        <begin position="461"/>
        <end position="483"/>
    </location>
</feature>
<dbReference type="PANTHER" id="PTHR14594:SF1">
    <property type="entry name" value="CENTROSOMAL PROTEIN OF 70 KDA"/>
    <property type="match status" value="1"/>
</dbReference>
<keyword evidence="6 9" id="KW-0175">Coiled coil</keyword>
<comment type="function">
    <text evidence="8">Plays a role in the organization of both preexisting and nascent microtubules in interphase cells. During mitosis, required for the organization and orientation of the mitotic spindle.</text>
</comment>
<feature type="compositionally biased region" description="Polar residues" evidence="10">
    <location>
        <begin position="81"/>
        <end position="94"/>
    </location>
</feature>
<dbReference type="Proteomes" id="UP000663854">
    <property type="component" value="Unassembled WGS sequence"/>
</dbReference>
<feature type="compositionally biased region" description="Polar residues" evidence="10">
    <location>
        <begin position="469"/>
        <end position="483"/>
    </location>
</feature>
<gene>
    <name evidence="11" type="ORF">PYM288_LOCUS4618</name>
</gene>
<dbReference type="EMBL" id="CAJNOH010000043">
    <property type="protein sequence ID" value="CAF0801268.1"/>
    <property type="molecule type" value="Genomic_DNA"/>
</dbReference>
<dbReference type="InterPro" id="IPR037692">
    <property type="entry name" value="CEP70"/>
</dbReference>
<keyword evidence="7" id="KW-0206">Cytoskeleton</keyword>
<dbReference type="GO" id="GO:0043015">
    <property type="term" value="F:gamma-tubulin binding"/>
    <property type="evidence" value="ECO:0007669"/>
    <property type="project" value="InterPro"/>
</dbReference>
<name>A0A813SVD6_9BILA</name>
<evidence type="ECO:0000313" key="12">
    <source>
        <dbReference type="Proteomes" id="UP000663854"/>
    </source>
</evidence>
<comment type="subunit">
    <text evidence="2">Directly interacts with tubulin-gamma; this interaction determines centrosomal localization.</text>
</comment>
<feature type="region of interest" description="Disordered" evidence="10">
    <location>
        <begin position="519"/>
        <end position="545"/>
    </location>
</feature>
<evidence type="ECO:0000256" key="2">
    <source>
        <dbReference type="ARBA" id="ARBA00011832"/>
    </source>
</evidence>
<keyword evidence="5" id="KW-0802">TPR repeat</keyword>
<dbReference type="AlphaFoldDB" id="A0A813SVD6"/>
<protein>
    <recommendedName>
        <fullName evidence="3">Centrosomal protein of 70 kDa</fullName>
    </recommendedName>
</protein>
<evidence type="ECO:0000313" key="11">
    <source>
        <dbReference type="EMBL" id="CAF0801268.1"/>
    </source>
</evidence>